<protein>
    <submittedName>
        <fullName evidence="2">Aminotransferase class I/II-fold pyridoxal phosphate-dependent enzyme</fullName>
    </submittedName>
</protein>
<evidence type="ECO:0000313" key="2">
    <source>
        <dbReference type="EMBL" id="MBL1080277.1"/>
    </source>
</evidence>
<dbReference type="RefSeq" id="WP_201958702.1">
    <property type="nucleotide sequence ID" value="NZ_JAERRJ010000029.1"/>
</dbReference>
<dbReference type="CDD" id="cd00609">
    <property type="entry name" value="AAT_like"/>
    <property type="match status" value="1"/>
</dbReference>
<dbReference type="Gene3D" id="3.40.640.10">
    <property type="entry name" value="Type I PLP-dependent aspartate aminotransferase-like (Major domain)"/>
    <property type="match status" value="1"/>
</dbReference>
<dbReference type="InterPro" id="IPR051446">
    <property type="entry name" value="HTH_trans_reg/aminotransferase"/>
</dbReference>
<dbReference type="Gene3D" id="3.90.1150.10">
    <property type="entry name" value="Aspartate Aminotransferase, domain 1"/>
    <property type="match status" value="1"/>
</dbReference>
<gene>
    <name evidence="2" type="ORF">JK358_38365</name>
</gene>
<dbReference type="InterPro" id="IPR015422">
    <property type="entry name" value="PyrdxlP-dep_Trfase_small"/>
</dbReference>
<name>A0ABS1MHZ5_9NOCA</name>
<proteinExistence type="predicted"/>
<keyword evidence="2" id="KW-0808">Transferase</keyword>
<accession>A0ABS1MHZ5</accession>
<sequence>MSAFGNLSNITNTSYERLGLAAGNVNLSDAYCRISLTDSQASIIERLPQLFAEARRTRLPDLEREFIGRYLQLAGEPQIPDASRCMFSYSASCAITMVASYCAIRGKTVALLEPTYDSIPSILRRERVTLIPIREQDFRTDNIGTAFTETQPDVVWLISPNNPTGWMIDRSCFLTLVEWCTENYCTLVIDAAFRFFRRPSWSLYEILEHSQVSYVVLEDTGKTWPTSGMKVGIAVCSTDMFTEMYRQHDDLLQGVSPFQLRVLSEFADDSLSQGLAGTLQSAIRDSRTILRTELNIEHFRFATSLDSPISVDWVELRTGPDCERFIAAAADQGVQVLPGTNFYWTERDRGRRMIRIALARDPELVATGGRLLSATAQSFHNSATSNQSRTYQR</sequence>
<comment type="caution">
    <text evidence="2">The sequence shown here is derived from an EMBL/GenBank/DDBJ whole genome shotgun (WGS) entry which is preliminary data.</text>
</comment>
<dbReference type="GO" id="GO:0008483">
    <property type="term" value="F:transaminase activity"/>
    <property type="evidence" value="ECO:0007669"/>
    <property type="project" value="UniProtKB-KW"/>
</dbReference>
<dbReference type="InterPro" id="IPR015424">
    <property type="entry name" value="PyrdxlP-dep_Trfase"/>
</dbReference>
<evidence type="ECO:0000313" key="3">
    <source>
        <dbReference type="Proteomes" id="UP000602198"/>
    </source>
</evidence>
<dbReference type="InterPro" id="IPR015421">
    <property type="entry name" value="PyrdxlP-dep_Trfase_major"/>
</dbReference>
<dbReference type="PANTHER" id="PTHR46577">
    <property type="entry name" value="HTH-TYPE TRANSCRIPTIONAL REGULATORY PROTEIN GABR"/>
    <property type="match status" value="1"/>
</dbReference>
<dbReference type="PANTHER" id="PTHR46577:SF1">
    <property type="entry name" value="HTH-TYPE TRANSCRIPTIONAL REGULATORY PROTEIN GABR"/>
    <property type="match status" value="1"/>
</dbReference>
<dbReference type="InterPro" id="IPR004839">
    <property type="entry name" value="Aminotransferase_I/II_large"/>
</dbReference>
<reference evidence="2 3" key="1">
    <citation type="submission" date="2021-01" db="EMBL/GenBank/DDBJ databases">
        <title>WGS of actinomycetes isolated from Thailand.</title>
        <authorList>
            <person name="Thawai C."/>
        </authorList>
    </citation>
    <scope>NUCLEOTIDE SEQUENCE [LARGE SCALE GENOMIC DNA]</scope>
    <source>
        <strain evidence="2 3">LPG 2</strain>
    </source>
</reference>
<dbReference type="Proteomes" id="UP000602198">
    <property type="component" value="Unassembled WGS sequence"/>
</dbReference>
<dbReference type="EMBL" id="JAERRJ010000029">
    <property type="protein sequence ID" value="MBL1080277.1"/>
    <property type="molecule type" value="Genomic_DNA"/>
</dbReference>
<keyword evidence="2" id="KW-0032">Aminotransferase</keyword>
<dbReference type="SUPFAM" id="SSF53383">
    <property type="entry name" value="PLP-dependent transferases"/>
    <property type="match status" value="1"/>
</dbReference>
<organism evidence="2 3">
    <name type="scientific">Nocardia acididurans</name>
    <dbReference type="NCBI Taxonomy" id="2802282"/>
    <lineage>
        <taxon>Bacteria</taxon>
        <taxon>Bacillati</taxon>
        <taxon>Actinomycetota</taxon>
        <taxon>Actinomycetes</taxon>
        <taxon>Mycobacteriales</taxon>
        <taxon>Nocardiaceae</taxon>
        <taxon>Nocardia</taxon>
    </lineage>
</organism>
<evidence type="ECO:0000259" key="1">
    <source>
        <dbReference type="Pfam" id="PF00155"/>
    </source>
</evidence>
<keyword evidence="3" id="KW-1185">Reference proteome</keyword>
<dbReference type="Pfam" id="PF00155">
    <property type="entry name" value="Aminotran_1_2"/>
    <property type="match status" value="1"/>
</dbReference>
<feature type="domain" description="Aminotransferase class I/classII large" evidence="1">
    <location>
        <begin position="43"/>
        <end position="359"/>
    </location>
</feature>